<dbReference type="RefSeq" id="WP_130980525.1">
    <property type="nucleotide sequence ID" value="NZ_SISG01000001.1"/>
</dbReference>
<dbReference type="CDD" id="cd05289">
    <property type="entry name" value="MDR_like_2"/>
    <property type="match status" value="1"/>
</dbReference>
<dbReference type="InterPro" id="IPR036291">
    <property type="entry name" value="NAD(P)-bd_dom_sf"/>
</dbReference>
<sequence>MTSAIPARSARYSTYGPASVLSIVTRDVAPPAAGKVRVAVRVAGLNPADTKIREGLWPSLPAQFPAGIGREMAGVVEAVGEGVTLVTVGDEVFGNVAGSAIAQYVLTNQINLAHKPVELDWITAGGMSLVGQTAWDSVASQSVTAEDVVLVSAAAGGVGSITSQLLVRAGATVIGTASESNHEFLRSIGVIPVSYGPGLVDRVRAAAGDRTVTVVFDHHGAETIEAGLALGVDPSRINTIAADAEQFGVVHVGRGPINAATLEELARLVVAGELVFDVDSTYPLDEVVAAFEHLDGGHVRGKIVVTIP</sequence>
<dbReference type="PANTHER" id="PTHR44154">
    <property type="entry name" value="QUINONE OXIDOREDUCTASE"/>
    <property type="match status" value="1"/>
</dbReference>
<keyword evidence="1" id="KW-0521">NADP</keyword>
<reference evidence="4" key="1">
    <citation type="submission" date="2019-02" db="EMBL/GenBank/DDBJ databases">
        <title>Glaciihabitans arcticus sp. nov., a psychrotolerant bacterium isolated from polar soil.</title>
        <authorList>
            <person name="Dahal R.H."/>
        </authorList>
    </citation>
    <scope>NUCLEOTIDE SEQUENCE [LARGE SCALE GENOMIC DNA]</scope>
    <source>
        <strain evidence="4">RP-3-7</strain>
    </source>
</reference>
<evidence type="ECO:0000256" key="1">
    <source>
        <dbReference type="ARBA" id="ARBA00022857"/>
    </source>
</evidence>
<dbReference type="SUPFAM" id="SSF50129">
    <property type="entry name" value="GroES-like"/>
    <property type="match status" value="1"/>
</dbReference>
<name>A0A4Q9GNZ1_9MICO</name>
<organism evidence="3 4">
    <name type="scientific">Glaciihabitans arcticus</name>
    <dbReference type="NCBI Taxonomy" id="2668039"/>
    <lineage>
        <taxon>Bacteria</taxon>
        <taxon>Bacillati</taxon>
        <taxon>Actinomycetota</taxon>
        <taxon>Actinomycetes</taxon>
        <taxon>Micrococcales</taxon>
        <taxon>Microbacteriaceae</taxon>
        <taxon>Glaciihabitans</taxon>
    </lineage>
</organism>
<evidence type="ECO:0000259" key="2">
    <source>
        <dbReference type="SMART" id="SM00829"/>
    </source>
</evidence>
<dbReference type="Proteomes" id="UP000294194">
    <property type="component" value="Unassembled WGS sequence"/>
</dbReference>
<accession>A0A4Q9GNZ1</accession>
<dbReference type="InterPro" id="IPR020843">
    <property type="entry name" value="ER"/>
</dbReference>
<dbReference type="Pfam" id="PF08240">
    <property type="entry name" value="ADH_N"/>
    <property type="match status" value="1"/>
</dbReference>
<dbReference type="AlphaFoldDB" id="A0A4Q9GNZ1"/>
<keyword evidence="4" id="KW-1185">Reference proteome</keyword>
<dbReference type="InterPro" id="IPR051603">
    <property type="entry name" value="Zinc-ADH_QOR/CCCR"/>
</dbReference>
<feature type="domain" description="Enoyl reductase (ER)" evidence="2">
    <location>
        <begin position="16"/>
        <end position="305"/>
    </location>
</feature>
<dbReference type="Gene3D" id="3.40.50.720">
    <property type="entry name" value="NAD(P)-binding Rossmann-like Domain"/>
    <property type="match status" value="1"/>
</dbReference>
<proteinExistence type="predicted"/>
<dbReference type="Gene3D" id="3.90.180.10">
    <property type="entry name" value="Medium-chain alcohol dehydrogenases, catalytic domain"/>
    <property type="match status" value="1"/>
</dbReference>
<protein>
    <submittedName>
        <fullName evidence="3">NADP-dependent oxidoreductase</fullName>
    </submittedName>
</protein>
<dbReference type="PANTHER" id="PTHR44154:SF1">
    <property type="entry name" value="QUINONE OXIDOREDUCTASE"/>
    <property type="match status" value="1"/>
</dbReference>
<dbReference type="GO" id="GO:0016491">
    <property type="term" value="F:oxidoreductase activity"/>
    <property type="evidence" value="ECO:0007669"/>
    <property type="project" value="InterPro"/>
</dbReference>
<dbReference type="SMART" id="SM00829">
    <property type="entry name" value="PKS_ER"/>
    <property type="match status" value="1"/>
</dbReference>
<dbReference type="Pfam" id="PF13602">
    <property type="entry name" value="ADH_zinc_N_2"/>
    <property type="match status" value="1"/>
</dbReference>
<gene>
    <name evidence="3" type="ORF">EYE40_02815</name>
</gene>
<dbReference type="InterPro" id="IPR013154">
    <property type="entry name" value="ADH-like_N"/>
</dbReference>
<dbReference type="InterPro" id="IPR011032">
    <property type="entry name" value="GroES-like_sf"/>
</dbReference>
<comment type="caution">
    <text evidence="3">The sequence shown here is derived from an EMBL/GenBank/DDBJ whole genome shotgun (WGS) entry which is preliminary data.</text>
</comment>
<evidence type="ECO:0000313" key="4">
    <source>
        <dbReference type="Proteomes" id="UP000294194"/>
    </source>
</evidence>
<dbReference type="SUPFAM" id="SSF51735">
    <property type="entry name" value="NAD(P)-binding Rossmann-fold domains"/>
    <property type="match status" value="1"/>
</dbReference>
<evidence type="ECO:0000313" key="3">
    <source>
        <dbReference type="EMBL" id="TBN56415.1"/>
    </source>
</evidence>
<dbReference type="EMBL" id="SISG01000001">
    <property type="protein sequence ID" value="TBN56415.1"/>
    <property type="molecule type" value="Genomic_DNA"/>
</dbReference>